<reference evidence="2 3" key="1">
    <citation type="submission" date="2023-07" db="EMBL/GenBank/DDBJ databases">
        <title>Novel species in genus Planococcus.</title>
        <authorList>
            <person name="Ning S."/>
        </authorList>
    </citation>
    <scope>NUCLEOTIDE SEQUENCE [LARGE SCALE GENOMIC DNA]</scope>
    <source>
        <strain evidence="2 3">N017</strain>
    </source>
</reference>
<evidence type="ECO:0000259" key="1">
    <source>
        <dbReference type="Pfam" id="PF18711"/>
    </source>
</evidence>
<dbReference type="Pfam" id="PF18711">
    <property type="entry name" value="TxDE"/>
    <property type="match status" value="1"/>
</dbReference>
<evidence type="ECO:0000313" key="2">
    <source>
        <dbReference type="EMBL" id="MDN7245652.1"/>
    </source>
</evidence>
<comment type="caution">
    <text evidence="2">The sequence shown here is derived from an EMBL/GenBank/DDBJ whole genome shotgun (WGS) entry which is preliminary data.</text>
</comment>
<dbReference type="Gene3D" id="3.10.180.10">
    <property type="entry name" value="2,3-Dihydroxybiphenyl 1,2-Dioxygenase, domain 1"/>
    <property type="match status" value="1"/>
</dbReference>
<sequence length="101" mass="11267">MQREKDDIFFENIDAHSVYSYDPEENGAELIARHQLNPVKKGGHFSSRDIVDMAEMNLTTYDVADVGGKLGKIGIHETHHSPLNATSVNFLGEPEDGTHIF</sequence>
<dbReference type="RefSeq" id="WP_300993371.1">
    <property type="nucleotide sequence ID" value="NZ_CP129235.1"/>
</dbReference>
<keyword evidence="3" id="KW-1185">Reference proteome</keyword>
<dbReference type="Proteomes" id="UP001172142">
    <property type="component" value="Unassembled WGS sequence"/>
</dbReference>
<dbReference type="EMBL" id="JAUJWU010000002">
    <property type="protein sequence ID" value="MDN7245652.1"/>
    <property type="molecule type" value="Genomic_DNA"/>
</dbReference>
<dbReference type="InterPro" id="IPR029068">
    <property type="entry name" value="Glyas_Bleomycin-R_OHBP_Dase"/>
</dbReference>
<evidence type="ECO:0000313" key="3">
    <source>
        <dbReference type="Proteomes" id="UP001172142"/>
    </source>
</evidence>
<organism evidence="2 3">
    <name type="scientific">Planococcus shenhongbingii</name>
    <dbReference type="NCBI Taxonomy" id="3058398"/>
    <lineage>
        <taxon>Bacteria</taxon>
        <taxon>Bacillati</taxon>
        <taxon>Bacillota</taxon>
        <taxon>Bacilli</taxon>
        <taxon>Bacillales</taxon>
        <taxon>Caryophanaceae</taxon>
        <taxon>Planococcus</taxon>
    </lineage>
</organism>
<name>A0ABT8NCN5_9BACL</name>
<dbReference type="InterPro" id="IPR040553">
    <property type="entry name" value="TxDE"/>
</dbReference>
<feature type="domain" description="Toxoflavin-degrading enzyme" evidence="1">
    <location>
        <begin position="54"/>
        <end position="100"/>
    </location>
</feature>
<proteinExistence type="predicted"/>
<protein>
    <recommendedName>
        <fullName evidence="1">Toxoflavin-degrading enzyme domain-containing protein</fullName>
    </recommendedName>
</protein>
<gene>
    <name evidence="2" type="ORF">QWY13_09070</name>
</gene>
<accession>A0ABT8NCN5</accession>